<keyword evidence="9" id="KW-1133">Transmembrane helix</keyword>
<evidence type="ECO:0000256" key="4">
    <source>
        <dbReference type="ARBA" id="ARBA00022679"/>
    </source>
</evidence>
<proteinExistence type="predicted"/>
<dbReference type="EC" id="2.7.13.3" evidence="2"/>
<keyword evidence="6 11" id="KW-0418">Kinase</keyword>
<dbReference type="PANTHER" id="PTHR24421:SF10">
    <property type="entry name" value="NITRATE_NITRITE SENSOR PROTEIN NARQ"/>
    <property type="match status" value="1"/>
</dbReference>
<evidence type="ECO:0000313" key="12">
    <source>
        <dbReference type="Proteomes" id="UP001500556"/>
    </source>
</evidence>
<keyword evidence="5" id="KW-0547">Nucleotide-binding</keyword>
<dbReference type="GO" id="GO:0016301">
    <property type="term" value="F:kinase activity"/>
    <property type="evidence" value="ECO:0007669"/>
    <property type="project" value="UniProtKB-KW"/>
</dbReference>
<gene>
    <name evidence="11" type="ORF">GCM10025782_34390</name>
</gene>
<dbReference type="Gene3D" id="3.30.565.10">
    <property type="entry name" value="Histidine kinase-like ATPase, C-terminal domain"/>
    <property type="match status" value="1"/>
</dbReference>
<evidence type="ECO:0000256" key="6">
    <source>
        <dbReference type="ARBA" id="ARBA00022777"/>
    </source>
</evidence>
<evidence type="ECO:0000256" key="2">
    <source>
        <dbReference type="ARBA" id="ARBA00012438"/>
    </source>
</evidence>
<feature type="domain" description="Signal transduction histidine kinase subgroup 3 dimerisation and phosphoacceptor" evidence="10">
    <location>
        <begin position="189"/>
        <end position="254"/>
    </location>
</feature>
<keyword evidence="9" id="KW-0472">Membrane</keyword>
<keyword evidence="4" id="KW-0808">Transferase</keyword>
<feature type="transmembrane region" description="Helical" evidence="9">
    <location>
        <begin position="20"/>
        <end position="36"/>
    </location>
</feature>
<keyword evidence="9" id="KW-0812">Transmembrane</keyword>
<evidence type="ECO:0000313" key="11">
    <source>
        <dbReference type="EMBL" id="GAA4732359.1"/>
    </source>
</evidence>
<keyword evidence="12" id="KW-1185">Reference proteome</keyword>
<comment type="catalytic activity">
    <reaction evidence="1">
        <text>ATP + protein L-histidine = ADP + protein N-phospho-L-histidine.</text>
        <dbReference type="EC" id="2.7.13.3"/>
    </reaction>
</comment>
<dbReference type="InterPro" id="IPR050482">
    <property type="entry name" value="Sensor_HK_TwoCompSys"/>
</dbReference>
<dbReference type="EMBL" id="BAABLO010000013">
    <property type="protein sequence ID" value="GAA4732359.1"/>
    <property type="molecule type" value="Genomic_DNA"/>
</dbReference>
<reference evidence="12" key="1">
    <citation type="journal article" date="2019" name="Int. J. Syst. Evol. Microbiol.">
        <title>The Global Catalogue of Microorganisms (GCM) 10K type strain sequencing project: providing services to taxonomists for standard genome sequencing and annotation.</title>
        <authorList>
            <consortium name="The Broad Institute Genomics Platform"/>
            <consortium name="The Broad Institute Genome Sequencing Center for Infectious Disease"/>
            <person name="Wu L."/>
            <person name="Ma J."/>
        </authorList>
    </citation>
    <scope>NUCLEOTIDE SEQUENCE [LARGE SCALE GENOMIC DNA]</scope>
    <source>
        <strain evidence="12">JCM 18961</strain>
    </source>
</reference>
<feature type="transmembrane region" description="Helical" evidence="9">
    <location>
        <begin position="135"/>
        <end position="158"/>
    </location>
</feature>
<comment type="caution">
    <text evidence="11">The sequence shown here is derived from an EMBL/GenBank/DDBJ whole genome shotgun (WGS) entry which is preliminary data.</text>
</comment>
<dbReference type="CDD" id="cd16917">
    <property type="entry name" value="HATPase_UhpB-NarQ-NarX-like"/>
    <property type="match status" value="1"/>
</dbReference>
<evidence type="ECO:0000256" key="1">
    <source>
        <dbReference type="ARBA" id="ARBA00000085"/>
    </source>
</evidence>
<dbReference type="RefSeq" id="WP_345505094.1">
    <property type="nucleotide sequence ID" value="NZ_BAABLO010000013.1"/>
</dbReference>
<evidence type="ECO:0000256" key="8">
    <source>
        <dbReference type="ARBA" id="ARBA00023012"/>
    </source>
</evidence>
<dbReference type="PANTHER" id="PTHR24421">
    <property type="entry name" value="NITRATE/NITRITE SENSOR PROTEIN NARX-RELATED"/>
    <property type="match status" value="1"/>
</dbReference>
<dbReference type="InterPro" id="IPR036890">
    <property type="entry name" value="HATPase_C_sf"/>
</dbReference>
<organism evidence="11 12">
    <name type="scientific">Pedococcus ginsenosidimutans</name>
    <dbReference type="NCBI Taxonomy" id="490570"/>
    <lineage>
        <taxon>Bacteria</taxon>
        <taxon>Bacillati</taxon>
        <taxon>Actinomycetota</taxon>
        <taxon>Actinomycetes</taxon>
        <taxon>Micrococcales</taxon>
        <taxon>Intrasporangiaceae</taxon>
        <taxon>Pedococcus</taxon>
    </lineage>
</organism>
<evidence type="ECO:0000256" key="7">
    <source>
        <dbReference type="ARBA" id="ARBA00022840"/>
    </source>
</evidence>
<accession>A0ABP8YM59</accession>
<keyword evidence="7" id="KW-0067">ATP-binding</keyword>
<dbReference type="Proteomes" id="UP001500556">
    <property type="component" value="Unassembled WGS sequence"/>
</dbReference>
<dbReference type="Pfam" id="PF07730">
    <property type="entry name" value="HisKA_3"/>
    <property type="match status" value="1"/>
</dbReference>
<feature type="transmembrane region" description="Helical" evidence="9">
    <location>
        <begin position="48"/>
        <end position="67"/>
    </location>
</feature>
<dbReference type="SUPFAM" id="SSF55874">
    <property type="entry name" value="ATPase domain of HSP90 chaperone/DNA topoisomerase II/histidine kinase"/>
    <property type="match status" value="1"/>
</dbReference>
<feature type="transmembrane region" description="Helical" evidence="9">
    <location>
        <begin position="105"/>
        <end position="123"/>
    </location>
</feature>
<protein>
    <recommendedName>
        <fullName evidence="2">histidine kinase</fullName>
        <ecNumber evidence="2">2.7.13.3</ecNumber>
    </recommendedName>
</protein>
<evidence type="ECO:0000259" key="10">
    <source>
        <dbReference type="Pfam" id="PF07730"/>
    </source>
</evidence>
<keyword evidence="3" id="KW-0597">Phosphoprotein</keyword>
<name>A0ABP8YM59_9MICO</name>
<dbReference type="Gene3D" id="1.20.5.1930">
    <property type="match status" value="1"/>
</dbReference>
<keyword evidence="8" id="KW-0902">Two-component regulatory system</keyword>
<evidence type="ECO:0000256" key="9">
    <source>
        <dbReference type="SAM" id="Phobius"/>
    </source>
</evidence>
<feature type="transmembrane region" description="Helical" evidence="9">
    <location>
        <begin position="73"/>
        <end position="98"/>
    </location>
</feature>
<evidence type="ECO:0000256" key="5">
    <source>
        <dbReference type="ARBA" id="ARBA00022741"/>
    </source>
</evidence>
<evidence type="ECO:0000256" key="3">
    <source>
        <dbReference type="ARBA" id="ARBA00022553"/>
    </source>
</evidence>
<sequence length="403" mass="42584">MLLRDANPLPRTAWGETWRLLVALAVGLVLFGIVLADADQPGRAPVPALLPFLEVVFGVAALAVLPLRRRHPLPVAVATAVLSGVSSLAVGAALLALVSLSTHRRWRPVAVTALVSVLGGLAYEELRPAADGVWFSVLNVVIGALLVALTIAIGYYIGARRALVMSLRDRAETAEREQASRVAEARANERAQIAREMHDVLAHRISLVAMHSGALAYRTDLTAEETTGTATIIRDNAHLALTELREVLGVLRDPGRSTDGSVVEPPQPTLSSVGALVEGERASGREVGATIDVTDLDEAPTALSRNAFRIIQECLTNARKHAPDAPVTLAVRGGPGAGLDLRVSNPVPVRMAPATDLPANDLPLSGMGLAGVTERAVLSGGELTFGTDRRGHFVVHARLPWRA</sequence>
<dbReference type="InterPro" id="IPR011712">
    <property type="entry name" value="Sig_transdc_His_kin_sub3_dim/P"/>
</dbReference>